<keyword evidence="3" id="KW-1185">Reference proteome</keyword>
<feature type="compositionally biased region" description="Basic and acidic residues" evidence="1">
    <location>
        <begin position="109"/>
        <end position="119"/>
    </location>
</feature>
<organism evidence="2 3">
    <name type="scientific">Thalassiosira oceanica</name>
    <name type="common">Marine diatom</name>
    <dbReference type="NCBI Taxonomy" id="159749"/>
    <lineage>
        <taxon>Eukaryota</taxon>
        <taxon>Sar</taxon>
        <taxon>Stramenopiles</taxon>
        <taxon>Ochrophyta</taxon>
        <taxon>Bacillariophyta</taxon>
        <taxon>Coscinodiscophyceae</taxon>
        <taxon>Thalassiosirophycidae</taxon>
        <taxon>Thalassiosirales</taxon>
        <taxon>Thalassiosiraceae</taxon>
        <taxon>Thalassiosira</taxon>
    </lineage>
</organism>
<name>K0TC10_THAOC</name>
<dbReference type="AlphaFoldDB" id="K0TC10"/>
<evidence type="ECO:0000256" key="1">
    <source>
        <dbReference type="SAM" id="MobiDB-lite"/>
    </source>
</evidence>
<dbReference type="EMBL" id="AGNL01007763">
    <property type="protein sequence ID" value="EJK71006.1"/>
    <property type="molecule type" value="Genomic_DNA"/>
</dbReference>
<evidence type="ECO:0000313" key="3">
    <source>
        <dbReference type="Proteomes" id="UP000266841"/>
    </source>
</evidence>
<evidence type="ECO:0000313" key="2">
    <source>
        <dbReference type="EMBL" id="EJK71006.1"/>
    </source>
</evidence>
<feature type="compositionally biased region" description="Low complexity" evidence="1">
    <location>
        <begin position="71"/>
        <end position="80"/>
    </location>
</feature>
<protein>
    <submittedName>
        <fullName evidence="2">Uncharacterized protein</fullName>
    </submittedName>
</protein>
<proteinExistence type="predicted"/>
<gene>
    <name evidence="2" type="ORF">THAOC_07592</name>
</gene>
<dbReference type="Proteomes" id="UP000266841">
    <property type="component" value="Unassembled WGS sequence"/>
</dbReference>
<accession>K0TC10</accession>
<feature type="region of interest" description="Disordered" evidence="1">
    <location>
        <begin position="1"/>
        <end position="47"/>
    </location>
</feature>
<reference evidence="2 3" key="1">
    <citation type="journal article" date="2012" name="Genome Biol.">
        <title>Genome and low-iron response of an oceanic diatom adapted to chronic iron limitation.</title>
        <authorList>
            <person name="Lommer M."/>
            <person name="Specht M."/>
            <person name="Roy A.S."/>
            <person name="Kraemer L."/>
            <person name="Andreson R."/>
            <person name="Gutowska M.A."/>
            <person name="Wolf J."/>
            <person name="Bergner S.V."/>
            <person name="Schilhabel M.B."/>
            <person name="Klostermeier U.C."/>
            <person name="Beiko R.G."/>
            <person name="Rosenstiel P."/>
            <person name="Hippler M."/>
            <person name="Laroche J."/>
        </authorList>
    </citation>
    <scope>NUCLEOTIDE SEQUENCE [LARGE SCALE GENOMIC DNA]</scope>
    <source>
        <strain evidence="2 3">CCMP1005</strain>
    </source>
</reference>
<feature type="region of interest" description="Disordered" evidence="1">
    <location>
        <begin position="68"/>
        <end position="139"/>
    </location>
</feature>
<sequence length="139" mass="15108">MGKSSAERRRAKKDKSDLPSPPTFVGVSKAQTSSTPRRTHPVRLPEFLGRPPVRAVVNDARDVEAGVRVQGPGADAAHPAGADEHDPGPPSEQHGRRSERHCRMIVRATRRDARSEAPLHRGPSVPIRKQKKARSAPAT</sequence>
<feature type="compositionally biased region" description="Basic residues" evidence="1">
    <location>
        <begin position="128"/>
        <end position="139"/>
    </location>
</feature>
<comment type="caution">
    <text evidence="2">The sequence shown here is derived from an EMBL/GenBank/DDBJ whole genome shotgun (WGS) entry which is preliminary data.</text>
</comment>